<evidence type="ECO:0000259" key="2">
    <source>
        <dbReference type="SMART" id="SM00460"/>
    </source>
</evidence>
<dbReference type="InterPro" id="IPR011990">
    <property type="entry name" value="TPR-like_helical_dom_sf"/>
</dbReference>
<accession>A0A833GYS2</accession>
<comment type="caution">
    <text evidence="3">The sequence shown here is derived from an EMBL/GenBank/DDBJ whole genome shotgun (WGS) entry which is preliminary data.</text>
</comment>
<dbReference type="SMART" id="SM00460">
    <property type="entry name" value="TGc"/>
    <property type="match status" value="1"/>
</dbReference>
<dbReference type="InterPro" id="IPR002931">
    <property type="entry name" value="Transglutaminase-like"/>
</dbReference>
<evidence type="ECO:0000256" key="1">
    <source>
        <dbReference type="SAM" id="MobiDB-lite"/>
    </source>
</evidence>
<organism evidence="3 4">
    <name type="scientific">Leptonema illini</name>
    <dbReference type="NCBI Taxonomy" id="183"/>
    <lineage>
        <taxon>Bacteria</taxon>
        <taxon>Pseudomonadati</taxon>
        <taxon>Spirochaetota</taxon>
        <taxon>Spirochaetia</taxon>
        <taxon>Leptospirales</taxon>
        <taxon>Leptospiraceae</taxon>
        <taxon>Leptonema</taxon>
    </lineage>
</organism>
<dbReference type="SUPFAM" id="SSF54001">
    <property type="entry name" value="Cysteine proteinases"/>
    <property type="match status" value="1"/>
</dbReference>
<dbReference type="Gene3D" id="3.10.620.30">
    <property type="match status" value="1"/>
</dbReference>
<dbReference type="Gene3D" id="1.25.40.10">
    <property type="entry name" value="Tetratricopeptide repeat domain"/>
    <property type="match status" value="1"/>
</dbReference>
<dbReference type="AlphaFoldDB" id="A0A833GYS2"/>
<evidence type="ECO:0000313" key="4">
    <source>
        <dbReference type="Proteomes" id="UP000460298"/>
    </source>
</evidence>
<reference evidence="3 4" key="1">
    <citation type="submission" date="2019-10" db="EMBL/GenBank/DDBJ databases">
        <title>Extracellular Electron Transfer in a Candidatus Methanoperedens spp. Enrichment Culture.</title>
        <authorList>
            <person name="Berger S."/>
            <person name="Rangel Shaw D."/>
            <person name="Berben T."/>
            <person name="In 'T Zandt M."/>
            <person name="Frank J."/>
            <person name="Reimann J."/>
            <person name="Jetten M.S.M."/>
            <person name="Welte C.U."/>
        </authorList>
    </citation>
    <scope>NUCLEOTIDE SEQUENCE [LARGE SCALE GENOMIC DNA]</scope>
    <source>
        <strain evidence="3">SB12</strain>
    </source>
</reference>
<sequence length="504" mass="56260">MFRSSDNKEHRAPQSRRLWNAHLLIAVTALILFCAGGSASSQSAGSYDDLYNSGIHSLYTLNRAEEARSFFEEASRTDDSRWQAHFMIGFVDRAYLKNPGRAIPYLQRAEQLCADTDHLPSLELAVAFSELEVASSAIRWNLKAQRLMREGGKGIDPWIGELLAYNYFQLGDTDRALAASSTGWVHEYLQPRTVRLEWNIRLGRALRDWRLDAETKIRLTLPLDRPYQKITAFRISPIQGRQMNEMGNRLIEIERPQSGWPETMRLELTVQQNMKSMSPSSLAIAAPGTDLFAYASDNQGGYNSLDNPEFTQMIRSVTAQGSNPGEKVKLAMNHLRSNFRYDSRIAEGNIYDMFQSGQGDCGYYSAIAVGFIRALGVPVRFVYGLNTGFDPPTPHAIIEIYDAKSGRWFPHDPQSKLLYGIINPTYIPFTAFDPSSNAFFRSSQDGVLIVDTTQFFWGGSGNDTLAVHISNPESTLSHRSTPTPPAGFVLPGPAKAPARKGKGL</sequence>
<dbReference type="SUPFAM" id="SSF48452">
    <property type="entry name" value="TPR-like"/>
    <property type="match status" value="1"/>
</dbReference>
<dbReference type="Proteomes" id="UP000460298">
    <property type="component" value="Unassembled WGS sequence"/>
</dbReference>
<protein>
    <recommendedName>
        <fullName evidence="2">Transglutaminase-like domain-containing protein</fullName>
    </recommendedName>
</protein>
<gene>
    <name evidence="3" type="ORF">F9K24_21370</name>
</gene>
<name>A0A833GYS2_9LEPT</name>
<evidence type="ECO:0000313" key="3">
    <source>
        <dbReference type="EMBL" id="KAB2928944.1"/>
    </source>
</evidence>
<dbReference type="PANTHER" id="PTHR33490">
    <property type="entry name" value="BLR5614 PROTEIN-RELATED"/>
    <property type="match status" value="1"/>
</dbReference>
<dbReference type="InterPro" id="IPR038765">
    <property type="entry name" value="Papain-like_cys_pep_sf"/>
</dbReference>
<feature type="region of interest" description="Disordered" evidence="1">
    <location>
        <begin position="473"/>
        <end position="504"/>
    </location>
</feature>
<proteinExistence type="predicted"/>
<dbReference type="EMBL" id="WBUI01000041">
    <property type="protein sequence ID" value="KAB2928944.1"/>
    <property type="molecule type" value="Genomic_DNA"/>
</dbReference>
<dbReference type="Pfam" id="PF01841">
    <property type="entry name" value="Transglut_core"/>
    <property type="match status" value="1"/>
</dbReference>
<dbReference type="PANTHER" id="PTHR33490:SF6">
    <property type="entry name" value="SLL1049 PROTEIN"/>
    <property type="match status" value="1"/>
</dbReference>
<feature type="domain" description="Transglutaminase-like" evidence="2">
    <location>
        <begin position="353"/>
        <end position="415"/>
    </location>
</feature>